<name>A0A5J4WG84_9EUKA</name>
<sequence length="137" mass="15805">MNVPILIQQNVPNFFCKNCNRPYIVSNSKRNPPFKCKKIGCKCKKYFHHVTSGSWSVRCRCKHKNIDHNCSNPPYTCQKPKCTCQAFVSPFVCNCGHNWADHETKTIQTSTISLQDRFDINRDGELPRGLKEDDVII</sequence>
<dbReference type="Pfam" id="PF14753">
    <property type="entry name" value="FAM221"/>
    <property type="match status" value="1"/>
</dbReference>
<dbReference type="Proteomes" id="UP000324800">
    <property type="component" value="Unassembled WGS sequence"/>
</dbReference>
<comment type="caution">
    <text evidence="2">The sequence shown here is derived from an EMBL/GenBank/DDBJ whole genome shotgun (WGS) entry which is preliminary data.</text>
</comment>
<reference evidence="2 3" key="1">
    <citation type="submission" date="2019-03" db="EMBL/GenBank/DDBJ databases">
        <title>Single cell metagenomics reveals metabolic interactions within the superorganism composed of flagellate Streblomastix strix and complex community of Bacteroidetes bacteria on its surface.</title>
        <authorList>
            <person name="Treitli S.C."/>
            <person name="Kolisko M."/>
            <person name="Husnik F."/>
            <person name="Keeling P."/>
            <person name="Hampl V."/>
        </authorList>
    </citation>
    <scope>NUCLEOTIDE SEQUENCE [LARGE SCALE GENOMIC DNA]</scope>
    <source>
        <strain evidence="2">ST1C</strain>
    </source>
</reference>
<dbReference type="InterPro" id="IPR026755">
    <property type="entry name" value="Fam221a/b"/>
</dbReference>
<dbReference type="OrthoDB" id="196393at2759"/>
<dbReference type="AlphaFoldDB" id="A0A5J4WG84"/>
<evidence type="ECO:0000313" key="2">
    <source>
        <dbReference type="EMBL" id="KAA6393532.1"/>
    </source>
</evidence>
<accession>A0A5J4WG84</accession>
<gene>
    <name evidence="2" type="ORF">EZS28_010937</name>
</gene>
<evidence type="ECO:0000313" key="3">
    <source>
        <dbReference type="Proteomes" id="UP000324800"/>
    </source>
</evidence>
<protein>
    <submittedName>
        <fullName evidence="2">Uncharacterized protein</fullName>
    </submittedName>
</protein>
<proteinExistence type="inferred from homology"/>
<organism evidence="2 3">
    <name type="scientific">Streblomastix strix</name>
    <dbReference type="NCBI Taxonomy" id="222440"/>
    <lineage>
        <taxon>Eukaryota</taxon>
        <taxon>Metamonada</taxon>
        <taxon>Preaxostyla</taxon>
        <taxon>Oxymonadida</taxon>
        <taxon>Streblomastigidae</taxon>
        <taxon>Streblomastix</taxon>
    </lineage>
</organism>
<dbReference type="EMBL" id="SNRW01002203">
    <property type="protein sequence ID" value="KAA6393532.1"/>
    <property type="molecule type" value="Genomic_DNA"/>
</dbReference>
<comment type="similarity">
    <text evidence="1">Belongs to the FAM221 family.</text>
</comment>
<evidence type="ECO:0000256" key="1">
    <source>
        <dbReference type="ARBA" id="ARBA00011026"/>
    </source>
</evidence>